<reference evidence="1 2" key="1">
    <citation type="submission" date="2024-03" db="EMBL/GenBank/DDBJ databases">
        <title>Chitinophaga caseinilytica sp. nov., a casein hydrolysing bacterium isolated from forest soil.</title>
        <authorList>
            <person name="Lee D.S."/>
            <person name="Han D.M."/>
            <person name="Baek J.H."/>
            <person name="Choi D.G."/>
            <person name="Jeon J.H."/>
            <person name="Jeon C.O."/>
        </authorList>
    </citation>
    <scope>NUCLEOTIDE SEQUENCE [LARGE SCALE GENOMIC DNA]</scope>
    <source>
        <strain evidence="1 2">KACC 19118</strain>
    </source>
</reference>
<evidence type="ECO:0000313" key="1">
    <source>
        <dbReference type="EMBL" id="WZN47882.1"/>
    </source>
</evidence>
<sequence length="247" mass="29795">MMDYTTTAEESCSLHSFRIRCPRSRKRAVRADREKRLIKLENERTKLWYIKHHEVVYVPLDPPIQRGFKRSFVLGEEVACSAGAAFYQGILDKINTTLFQPDRFFLKKVRKNGKKKIPIPQYLLEPDTQRFLKQAFTEKEASLFYLSIPSNPRRRCGQEVWKFKEPWRFRLKIRPNFITEQRVEDTAVEQRLQEIRQIQADPKIFGRMENLKGRKVRIWGSRKWPRPYRSRTTTRQWLMELEKELLF</sequence>
<name>A0ABZ2Z6U6_9BACT</name>
<dbReference type="RefSeq" id="WP_341842492.1">
    <property type="nucleotide sequence ID" value="NZ_CP149792.1"/>
</dbReference>
<gene>
    <name evidence="1" type="ORF">WJU22_06795</name>
</gene>
<dbReference type="EMBL" id="CP150096">
    <property type="protein sequence ID" value="WZN47882.1"/>
    <property type="molecule type" value="Genomic_DNA"/>
</dbReference>
<protein>
    <submittedName>
        <fullName evidence="1">Uncharacterized protein</fullName>
    </submittedName>
</protein>
<organism evidence="1 2">
    <name type="scientific">Chitinophaga caseinilytica</name>
    <dbReference type="NCBI Taxonomy" id="2267521"/>
    <lineage>
        <taxon>Bacteria</taxon>
        <taxon>Pseudomonadati</taxon>
        <taxon>Bacteroidota</taxon>
        <taxon>Chitinophagia</taxon>
        <taxon>Chitinophagales</taxon>
        <taxon>Chitinophagaceae</taxon>
        <taxon>Chitinophaga</taxon>
    </lineage>
</organism>
<accession>A0ABZ2Z6U6</accession>
<proteinExistence type="predicted"/>
<dbReference type="Proteomes" id="UP001449657">
    <property type="component" value="Chromosome"/>
</dbReference>
<keyword evidence="2" id="KW-1185">Reference proteome</keyword>
<evidence type="ECO:0000313" key="2">
    <source>
        <dbReference type="Proteomes" id="UP001449657"/>
    </source>
</evidence>